<dbReference type="Proteomes" id="UP000019485">
    <property type="component" value="Unassembled WGS sequence"/>
</dbReference>
<name>W9DZC4_9ACTN</name>
<dbReference type="EMBL" id="AZAN01000001">
    <property type="protein sequence ID" value="ETA71173.1"/>
    <property type="molecule type" value="Genomic_DNA"/>
</dbReference>
<dbReference type="AlphaFoldDB" id="W9DZC4"/>
<accession>W9DZC4</accession>
<proteinExistence type="predicted"/>
<organism evidence="1 2">
    <name type="scientific">Actinospica robiniae DSM 44927</name>
    <dbReference type="NCBI Taxonomy" id="479430"/>
    <lineage>
        <taxon>Bacteria</taxon>
        <taxon>Bacillati</taxon>
        <taxon>Actinomycetota</taxon>
        <taxon>Actinomycetes</taxon>
        <taxon>Catenulisporales</taxon>
        <taxon>Actinospicaceae</taxon>
        <taxon>Actinospica</taxon>
    </lineage>
</organism>
<protein>
    <submittedName>
        <fullName evidence="1">Uncharacterized protein</fullName>
    </submittedName>
</protein>
<evidence type="ECO:0000313" key="1">
    <source>
        <dbReference type="EMBL" id="ETA71173.1"/>
    </source>
</evidence>
<reference evidence="1 2" key="1">
    <citation type="submission" date="2013-08" db="EMBL/GenBank/DDBJ databases">
        <authorList>
            <consortium name="DOE Joint Genome Institute"/>
            <person name="Eisen J."/>
            <person name="Huntemann M."/>
            <person name="Han J."/>
            <person name="Chen A."/>
            <person name="Kyrpides N."/>
            <person name="Mavromatis K."/>
            <person name="Markowitz V."/>
            <person name="Palaniappan K."/>
            <person name="Ivanova N."/>
            <person name="Schaumberg A."/>
            <person name="Pati A."/>
            <person name="Liolios K."/>
            <person name="Nordberg H.P."/>
            <person name="Cantor M.N."/>
            <person name="Hua S.X."/>
            <person name="Woyke T."/>
        </authorList>
    </citation>
    <scope>NUCLEOTIDE SEQUENCE [LARGE SCALE GENOMIC DNA]</scope>
    <source>
        <strain evidence="1 2">DSM 44927</strain>
    </source>
</reference>
<evidence type="ECO:0000313" key="2">
    <source>
        <dbReference type="Proteomes" id="UP000019485"/>
    </source>
</evidence>
<gene>
    <name evidence="1" type="ORF">ActroDRAFT_0205</name>
</gene>
<comment type="caution">
    <text evidence="1">The sequence shown here is derived from an EMBL/GenBank/DDBJ whole genome shotgun (WGS) entry which is preliminary data.</text>
</comment>
<keyword evidence="2" id="KW-1185">Reference proteome</keyword>
<sequence length="39" mass="4217">MRQEPWITLSPRAHGAVGALTATTQFNGRIYLTGLEGMA</sequence>
<dbReference type="HOGENOM" id="CLU_3303456_0_0_11"/>